<evidence type="ECO:0000313" key="4">
    <source>
        <dbReference type="Proteomes" id="UP001465153"/>
    </source>
</evidence>
<accession>A0ABQ0AEM3</accession>
<comment type="caution">
    <text evidence="3">The sequence shown here is derived from an EMBL/GenBank/DDBJ whole genome shotgun (WGS) entry which is preliminary data.</text>
</comment>
<evidence type="ECO:0000256" key="1">
    <source>
        <dbReference type="SAM" id="Coils"/>
    </source>
</evidence>
<sequence length="352" mass="40520">MARPGVSFFDVSKAATAIVDQGFTPTVDRVREILGTGSKSTISPLLKQWKESNSHQKDNGELPQQLMDAVKSLYQTSRSIADERIQEITDNCNNKLNDAQNQLKATNQENTALKQELERLKEEIKQEQQKYKQLFDDWNSLSDTLKAKSQANTTLTEKNNQLLADKEELKLEVKTVRSHFEHYQQQIAEDRLIEREQFQTTLLSNQEHTRNVQSQADDLKKANQLLTQESSQLKEKLDDTAQQLAKEKQQLSSVALELKATQTDNEQWQQRFEAESKQSEQLKEKLAAKEDQIATYTQKITMLETSNRLQEQQIQTVHKRANQYETQKDQLIKENAELTAKVTTLAQKPNTD</sequence>
<gene>
    <name evidence="3" type="ORF">NBRC116591_38390</name>
</gene>
<reference evidence="3 4" key="1">
    <citation type="submission" date="2024-04" db="EMBL/GenBank/DDBJ databases">
        <title>Draft genome sequence of Sessilibacter corallicola NBRC 116591.</title>
        <authorList>
            <person name="Miyakawa T."/>
            <person name="Kusuya Y."/>
            <person name="Miura T."/>
        </authorList>
    </citation>
    <scope>NUCLEOTIDE SEQUENCE [LARGE SCALE GENOMIC DNA]</scope>
    <source>
        <strain evidence="3 4">KU-00831-HH</strain>
    </source>
</reference>
<dbReference type="InterPro" id="IPR021104">
    <property type="entry name" value="KfrA_DNA-bd_N"/>
</dbReference>
<dbReference type="EMBL" id="BAABWN010000018">
    <property type="protein sequence ID" value="GAA6170027.1"/>
    <property type="molecule type" value="Genomic_DNA"/>
</dbReference>
<evidence type="ECO:0000313" key="3">
    <source>
        <dbReference type="EMBL" id="GAA6170027.1"/>
    </source>
</evidence>
<keyword evidence="1" id="KW-0175">Coiled coil</keyword>
<keyword evidence="4" id="KW-1185">Reference proteome</keyword>
<dbReference type="RefSeq" id="WP_353304388.1">
    <property type="nucleotide sequence ID" value="NZ_BAABWN010000018.1"/>
</dbReference>
<feature type="coiled-coil region" evidence="1">
    <location>
        <begin position="89"/>
        <end position="348"/>
    </location>
</feature>
<dbReference type="Proteomes" id="UP001465153">
    <property type="component" value="Unassembled WGS sequence"/>
</dbReference>
<organism evidence="3 4">
    <name type="scientific">Sessilibacter corallicola</name>
    <dbReference type="NCBI Taxonomy" id="2904075"/>
    <lineage>
        <taxon>Bacteria</taxon>
        <taxon>Pseudomonadati</taxon>
        <taxon>Pseudomonadota</taxon>
        <taxon>Gammaproteobacteria</taxon>
        <taxon>Cellvibrionales</taxon>
        <taxon>Cellvibrionaceae</taxon>
        <taxon>Sessilibacter</taxon>
    </lineage>
</organism>
<dbReference type="Pfam" id="PF11740">
    <property type="entry name" value="KfrA_N"/>
    <property type="match status" value="1"/>
</dbReference>
<name>A0ABQ0AEM3_9GAMM</name>
<evidence type="ECO:0000259" key="2">
    <source>
        <dbReference type="Pfam" id="PF11740"/>
    </source>
</evidence>
<feature type="domain" description="KfrA N-terminal DNA-binding" evidence="2">
    <location>
        <begin position="9"/>
        <end position="117"/>
    </location>
</feature>
<protein>
    <recommendedName>
        <fullName evidence="2">KfrA N-terminal DNA-binding domain-containing protein</fullName>
    </recommendedName>
</protein>
<proteinExistence type="predicted"/>